<dbReference type="AlphaFoldDB" id="A0A7Y9L9M7"/>
<dbReference type="Proteomes" id="UP000569914">
    <property type="component" value="Unassembled WGS sequence"/>
</dbReference>
<comment type="caution">
    <text evidence="1">The sequence shown here is derived from an EMBL/GenBank/DDBJ whole genome shotgun (WGS) entry which is preliminary data.</text>
</comment>
<evidence type="ECO:0000313" key="1">
    <source>
        <dbReference type="EMBL" id="NYE69752.1"/>
    </source>
</evidence>
<evidence type="ECO:0000313" key="2">
    <source>
        <dbReference type="Proteomes" id="UP000569914"/>
    </source>
</evidence>
<gene>
    <name evidence="1" type="ORF">BKA15_001081</name>
</gene>
<proteinExistence type="predicted"/>
<accession>A0A7Y9L9M7</accession>
<sequence length="159" mass="16690">MIVYVPATVAEAAALRDGGTLPDRRGSAVTPALLAAAGFTPKDAEDAGYTALTHAGVQALLLGLDESSGERRLLLAADADRAKDLDDPYGAVEVTGLTWDRVWALYLDEPEAAAAVRQAAAAVRPGEPVAEAIGRPEVGALLDDHDLLWYDPTEVDRLS</sequence>
<dbReference type="Pfam" id="PF21853">
    <property type="entry name" value="DUF6912"/>
    <property type="match status" value="1"/>
</dbReference>
<organism evidence="1 2">
    <name type="scientific">Microlunatus parietis</name>
    <dbReference type="NCBI Taxonomy" id="682979"/>
    <lineage>
        <taxon>Bacteria</taxon>
        <taxon>Bacillati</taxon>
        <taxon>Actinomycetota</taxon>
        <taxon>Actinomycetes</taxon>
        <taxon>Propionibacteriales</taxon>
        <taxon>Propionibacteriaceae</taxon>
        <taxon>Microlunatus</taxon>
    </lineage>
</organism>
<protein>
    <submittedName>
        <fullName evidence="1">Uncharacterized protein</fullName>
    </submittedName>
</protein>
<keyword evidence="2" id="KW-1185">Reference proteome</keyword>
<dbReference type="EMBL" id="JACCBU010000001">
    <property type="protein sequence ID" value="NYE69752.1"/>
    <property type="molecule type" value="Genomic_DNA"/>
</dbReference>
<dbReference type="InterPro" id="IPR054206">
    <property type="entry name" value="DUF6912"/>
</dbReference>
<reference evidence="1 2" key="1">
    <citation type="submission" date="2020-07" db="EMBL/GenBank/DDBJ databases">
        <title>Sequencing the genomes of 1000 actinobacteria strains.</title>
        <authorList>
            <person name="Klenk H.-P."/>
        </authorList>
    </citation>
    <scope>NUCLEOTIDE SEQUENCE [LARGE SCALE GENOMIC DNA]</scope>
    <source>
        <strain evidence="1 2">DSM 22083</strain>
    </source>
</reference>
<name>A0A7Y9L9M7_9ACTN</name>
<dbReference type="RefSeq" id="WP_179748727.1">
    <property type="nucleotide sequence ID" value="NZ_JACCBU010000001.1"/>
</dbReference>